<dbReference type="PIRSF" id="PIRSF002703">
    <property type="entry name" value="Thaumatin"/>
    <property type="match status" value="1"/>
</dbReference>
<evidence type="ECO:0000313" key="3">
    <source>
        <dbReference type="Proteomes" id="UP001448207"/>
    </source>
</evidence>
<protein>
    <submittedName>
        <fullName evidence="2">Thaumatin</fullName>
    </submittedName>
</protein>
<evidence type="ECO:0000256" key="1">
    <source>
        <dbReference type="SAM" id="SignalP"/>
    </source>
</evidence>
<dbReference type="EMBL" id="JBCLYO010000010">
    <property type="protein sequence ID" value="KAL0085465.1"/>
    <property type="molecule type" value="Genomic_DNA"/>
</dbReference>
<dbReference type="Gene3D" id="2.60.110.10">
    <property type="entry name" value="Thaumatin"/>
    <property type="match status" value="1"/>
</dbReference>
<accession>A0ABR3B290</accession>
<feature type="signal peptide" evidence="1">
    <location>
        <begin position="1"/>
        <end position="20"/>
    </location>
</feature>
<dbReference type="SMART" id="SM00205">
    <property type="entry name" value="THN"/>
    <property type="match status" value="1"/>
</dbReference>
<dbReference type="PANTHER" id="PTHR31013:SF2">
    <property type="entry name" value="THAUMATIN-LIKE PROTEIN"/>
    <property type="match status" value="1"/>
</dbReference>
<organism evidence="2 3">
    <name type="scientific">Phycomyces blakesleeanus</name>
    <dbReference type="NCBI Taxonomy" id="4837"/>
    <lineage>
        <taxon>Eukaryota</taxon>
        <taxon>Fungi</taxon>
        <taxon>Fungi incertae sedis</taxon>
        <taxon>Mucoromycota</taxon>
        <taxon>Mucoromycotina</taxon>
        <taxon>Mucoromycetes</taxon>
        <taxon>Mucorales</taxon>
        <taxon>Phycomycetaceae</taxon>
        <taxon>Phycomyces</taxon>
    </lineage>
</organism>
<reference evidence="2 3" key="1">
    <citation type="submission" date="2024-04" db="EMBL/GenBank/DDBJ databases">
        <title>Symmetric and asymmetric DNA N6-adenine methylation regulates different biological responses in Mucorales.</title>
        <authorList>
            <consortium name="Lawrence Berkeley National Laboratory"/>
            <person name="Lax C."/>
            <person name="Mondo S.J."/>
            <person name="Osorio-Concepcion M."/>
            <person name="Muszewska A."/>
            <person name="Corrochano-Luque M."/>
            <person name="Gutierrez G."/>
            <person name="Riley R."/>
            <person name="Lipzen A."/>
            <person name="Guo J."/>
            <person name="Hundley H."/>
            <person name="Amirebrahimi M."/>
            <person name="Ng V."/>
            <person name="Lorenzo-Gutierrez D."/>
            <person name="Binder U."/>
            <person name="Yang J."/>
            <person name="Song Y."/>
            <person name="Canovas D."/>
            <person name="Navarro E."/>
            <person name="Freitag M."/>
            <person name="Gabaldon T."/>
            <person name="Grigoriev I.V."/>
            <person name="Corrochano L.M."/>
            <person name="Nicolas F.E."/>
            <person name="Garre V."/>
        </authorList>
    </citation>
    <scope>NUCLEOTIDE SEQUENCE [LARGE SCALE GENOMIC DNA]</scope>
    <source>
        <strain evidence="2 3">L51</strain>
    </source>
</reference>
<dbReference type="SUPFAM" id="SSF49870">
    <property type="entry name" value="Osmotin, thaumatin-like protein"/>
    <property type="match status" value="1"/>
</dbReference>
<gene>
    <name evidence="2" type="ORF">J3Q64DRAFT_1860408</name>
</gene>
<dbReference type="InterPro" id="IPR001938">
    <property type="entry name" value="Thaumatin"/>
</dbReference>
<feature type="chain" id="PRO_5047522390" evidence="1">
    <location>
        <begin position="21"/>
        <end position="232"/>
    </location>
</feature>
<keyword evidence="1" id="KW-0732">Signal</keyword>
<dbReference type="Pfam" id="PF00314">
    <property type="entry name" value="Thaumatin"/>
    <property type="match status" value="1"/>
</dbReference>
<sequence length="232" mass="24421">MLSSSFKLVCLAAFFGLSTAAPASSDSVSIVVKNQCGYDLGVTKLTSGTSSAETVRVGAGSSKTYTLSSNWQGRLWGRKDCFENCPMAGAASPASLAEFNFKAHAGMDFYDVSFVDGFNLPMSISPINGNKQQSGDTAYSCGSPLCSAVPSCPSDLQVIEDGEVVGCQSACSKYGTDEYCCAGAFNTPQTCSTNIYSKAVKETCPQVYSFAYDDNTSTYVCQASGYTITFCP</sequence>
<name>A0ABR3B290_PHYBL</name>
<comment type="caution">
    <text evidence="2">The sequence shown here is derived from an EMBL/GenBank/DDBJ whole genome shotgun (WGS) entry which is preliminary data.</text>
</comment>
<dbReference type="PROSITE" id="PS51367">
    <property type="entry name" value="THAUMATIN_2"/>
    <property type="match status" value="1"/>
</dbReference>
<dbReference type="PANTHER" id="PTHR31013">
    <property type="entry name" value="THAUMATIN FAMILY PROTEIN-RELATED"/>
    <property type="match status" value="1"/>
</dbReference>
<evidence type="ECO:0000313" key="2">
    <source>
        <dbReference type="EMBL" id="KAL0085465.1"/>
    </source>
</evidence>
<proteinExistence type="predicted"/>
<keyword evidence="3" id="KW-1185">Reference proteome</keyword>
<dbReference type="InterPro" id="IPR037176">
    <property type="entry name" value="Osmotin/thaumatin-like_sf"/>
</dbReference>
<dbReference type="PRINTS" id="PR00347">
    <property type="entry name" value="THAUMATIN"/>
</dbReference>
<dbReference type="Proteomes" id="UP001448207">
    <property type="component" value="Unassembled WGS sequence"/>
</dbReference>